<sequence>MTLTVRLISHAANAELRAGSFPDDAPLDARGLAEAARAAAHWRWPREARALSSPALRARQTAEALGLDAEPEPALSDLDAGRWRGRKLMAIANDAPEQLEAWITDPAAAPPGGESHLEVLRRVSAWLDALPASGSFVAVTHAAVLRAALAHALGISPEAMLRIDIAPLSGIELKRSPRGWIVRLDDKLPSIAAQHD</sequence>
<protein>
    <submittedName>
        <fullName evidence="1">Histidine phosphatase family protein</fullName>
    </submittedName>
</protein>
<accession>A0A2A7SJ42</accession>
<dbReference type="SUPFAM" id="SSF53254">
    <property type="entry name" value="Phosphoglycerate mutase-like"/>
    <property type="match status" value="1"/>
</dbReference>
<evidence type="ECO:0000313" key="1">
    <source>
        <dbReference type="EMBL" id="PEH43552.1"/>
    </source>
</evidence>
<dbReference type="PANTHER" id="PTHR48100">
    <property type="entry name" value="BROAD-SPECIFICITY PHOSPHATASE YOR283W-RELATED"/>
    <property type="match status" value="1"/>
</dbReference>
<dbReference type="RefSeq" id="WP_096752925.1">
    <property type="nucleotide sequence ID" value="NZ_CADEPO010000010.1"/>
</dbReference>
<dbReference type="InterPro" id="IPR050275">
    <property type="entry name" value="PGM_Phosphatase"/>
</dbReference>
<dbReference type="InterPro" id="IPR029033">
    <property type="entry name" value="His_PPase_superfam"/>
</dbReference>
<dbReference type="Proteomes" id="UP000220629">
    <property type="component" value="Unassembled WGS sequence"/>
</dbReference>
<dbReference type="Pfam" id="PF00300">
    <property type="entry name" value="His_Phos_1"/>
    <property type="match status" value="1"/>
</dbReference>
<dbReference type="EMBL" id="PDDY01000001">
    <property type="protein sequence ID" value="PEH43552.1"/>
    <property type="molecule type" value="Genomic_DNA"/>
</dbReference>
<dbReference type="SMART" id="SM00855">
    <property type="entry name" value="PGAM"/>
    <property type="match status" value="1"/>
</dbReference>
<gene>
    <name evidence="1" type="ORF">CRM94_01095</name>
</gene>
<reference evidence="2" key="1">
    <citation type="submission" date="2017-09" db="EMBL/GenBank/DDBJ databases">
        <title>FDA dAtabase for Regulatory Grade micrObial Sequences (FDA-ARGOS): Supporting development and validation of Infectious Disease Dx tests.</title>
        <authorList>
            <person name="Minogue T."/>
            <person name="Wolcott M."/>
            <person name="Wasieloski L."/>
            <person name="Aguilar W."/>
            <person name="Moore D."/>
            <person name="Tallon L."/>
            <person name="Sadzewicz L."/>
            <person name="Ott S."/>
            <person name="Zhao X."/>
            <person name="Nagaraj S."/>
            <person name="Vavikolanu K."/>
            <person name="Aluvathingal J."/>
            <person name="Nadendla S."/>
            <person name="Sichtig H."/>
        </authorList>
    </citation>
    <scope>NUCLEOTIDE SEQUENCE [LARGE SCALE GENOMIC DNA]</scope>
    <source>
        <strain evidence="2">FDAARGOS_390</strain>
    </source>
</reference>
<comment type="caution">
    <text evidence="1">The sequence shown here is derived from an EMBL/GenBank/DDBJ whole genome shotgun (WGS) entry which is preliminary data.</text>
</comment>
<evidence type="ECO:0000313" key="2">
    <source>
        <dbReference type="Proteomes" id="UP000220629"/>
    </source>
</evidence>
<proteinExistence type="predicted"/>
<organism evidence="1 2">
    <name type="scientific">Burkholderia gladioli</name>
    <name type="common">Pseudomonas marginata</name>
    <name type="synonym">Phytomonas marginata</name>
    <dbReference type="NCBI Taxonomy" id="28095"/>
    <lineage>
        <taxon>Bacteria</taxon>
        <taxon>Pseudomonadati</taxon>
        <taxon>Pseudomonadota</taxon>
        <taxon>Betaproteobacteria</taxon>
        <taxon>Burkholderiales</taxon>
        <taxon>Burkholderiaceae</taxon>
        <taxon>Burkholderia</taxon>
    </lineage>
</organism>
<dbReference type="PANTHER" id="PTHR48100:SF10">
    <property type="entry name" value="2-CARBOXY-D-ARABINITOL-1-PHOSPHATASE-RELATED"/>
    <property type="match status" value="1"/>
</dbReference>
<dbReference type="AlphaFoldDB" id="A0A2A7SJ42"/>
<dbReference type="Gene3D" id="3.40.50.1240">
    <property type="entry name" value="Phosphoglycerate mutase-like"/>
    <property type="match status" value="1"/>
</dbReference>
<name>A0A2A7SJ42_BURGA</name>
<dbReference type="InterPro" id="IPR013078">
    <property type="entry name" value="His_Pase_superF_clade-1"/>
</dbReference>
<dbReference type="GO" id="GO:0016791">
    <property type="term" value="F:phosphatase activity"/>
    <property type="evidence" value="ECO:0007669"/>
    <property type="project" value="TreeGrafter"/>
</dbReference>